<dbReference type="GO" id="GO:0005789">
    <property type="term" value="C:endoplasmic reticulum membrane"/>
    <property type="evidence" value="ECO:0007669"/>
    <property type="project" value="TreeGrafter"/>
</dbReference>
<protein>
    <submittedName>
        <fullName evidence="1">DnaJ homolog subfamily C member 27-like</fullName>
    </submittedName>
</protein>
<feature type="non-terminal residue" evidence="1">
    <location>
        <position position="96"/>
    </location>
</feature>
<dbReference type="InterPro" id="IPR051100">
    <property type="entry name" value="DnaJ_subfamily_B/C"/>
</dbReference>
<comment type="caution">
    <text evidence="1">The sequence shown here is derived from an EMBL/GenBank/DDBJ whole genome shotgun (WGS) entry which is preliminary data.</text>
</comment>
<dbReference type="PROSITE" id="PS50076">
    <property type="entry name" value="DNAJ_2"/>
    <property type="match status" value="1"/>
</dbReference>
<dbReference type="AlphaFoldDB" id="A0A6S7LLD7"/>
<dbReference type="PANTHER" id="PTHR43908:SF3">
    <property type="entry name" value="AT29763P-RELATED"/>
    <property type="match status" value="1"/>
</dbReference>
<dbReference type="SMART" id="SM00271">
    <property type="entry name" value="DnaJ"/>
    <property type="match status" value="1"/>
</dbReference>
<dbReference type="FunFam" id="1.10.287.110:FF:000019">
    <property type="entry name" value="dnaJ homolog subfamily C member 27"/>
    <property type="match status" value="1"/>
</dbReference>
<sequence length="96" mass="10720">TLFEEVIRTIENGGKAARVTTSTTVGYTKEQAEAIQRLVNAKDNYERLGLHYGASREDINRSYRKLAMLIHPDKSVAPGSEEAFKVLVDARKALLK</sequence>
<accession>A0A6S7LLD7</accession>
<dbReference type="GO" id="GO:0030544">
    <property type="term" value="F:Hsp70 protein binding"/>
    <property type="evidence" value="ECO:0007669"/>
    <property type="project" value="TreeGrafter"/>
</dbReference>
<name>A0A6S7LLD7_PARCT</name>
<dbReference type="InterPro" id="IPR001623">
    <property type="entry name" value="DnaJ_domain"/>
</dbReference>
<dbReference type="Pfam" id="PF00226">
    <property type="entry name" value="DnaJ"/>
    <property type="match status" value="1"/>
</dbReference>
<dbReference type="CDD" id="cd06257">
    <property type="entry name" value="DnaJ"/>
    <property type="match status" value="1"/>
</dbReference>
<dbReference type="SUPFAM" id="SSF46565">
    <property type="entry name" value="Chaperone J-domain"/>
    <property type="match status" value="1"/>
</dbReference>
<dbReference type="Gene3D" id="1.10.287.110">
    <property type="entry name" value="DnaJ domain"/>
    <property type="match status" value="1"/>
</dbReference>
<dbReference type="EMBL" id="CACRXK020019940">
    <property type="protein sequence ID" value="CAB4034229.1"/>
    <property type="molecule type" value="Genomic_DNA"/>
</dbReference>
<reference evidence="1" key="1">
    <citation type="submission" date="2020-04" db="EMBL/GenBank/DDBJ databases">
        <authorList>
            <person name="Alioto T."/>
            <person name="Alioto T."/>
            <person name="Gomez Garrido J."/>
        </authorList>
    </citation>
    <scope>NUCLEOTIDE SEQUENCE</scope>
    <source>
        <strain evidence="1">A484AB</strain>
    </source>
</reference>
<dbReference type="PRINTS" id="PR00625">
    <property type="entry name" value="JDOMAIN"/>
</dbReference>
<dbReference type="PANTHER" id="PTHR43908">
    <property type="entry name" value="AT29763P-RELATED"/>
    <property type="match status" value="1"/>
</dbReference>
<dbReference type="Proteomes" id="UP001152795">
    <property type="component" value="Unassembled WGS sequence"/>
</dbReference>
<proteinExistence type="predicted"/>
<evidence type="ECO:0000313" key="1">
    <source>
        <dbReference type="EMBL" id="CAB4034229.1"/>
    </source>
</evidence>
<gene>
    <name evidence="1" type="ORF">PACLA_8A002900</name>
</gene>
<dbReference type="GO" id="GO:0071218">
    <property type="term" value="P:cellular response to misfolded protein"/>
    <property type="evidence" value="ECO:0007669"/>
    <property type="project" value="TreeGrafter"/>
</dbReference>
<keyword evidence="2" id="KW-1185">Reference proteome</keyword>
<dbReference type="InterPro" id="IPR036869">
    <property type="entry name" value="J_dom_sf"/>
</dbReference>
<dbReference type="OrthoDB" id="8830751at2759"/>
<organism evidence="1 2">
    <name type="scientific">Paramuricea clavata</name>
    <name type="common">Red gorgonian</name>
    <name type="synonym">Violescent sea-whip</name>
    <dbReference type="NCBI Taxonomy" id="317549"/>
    <lineage>
        <taxon>Eukaryota</taxon>
        <taxon>Metazoa</taxon>
        <taxon>Cnidaria</taxon>
        <taxon>Anthozoa</taxon>
        <taxon>Octocorallia</taxon>
        <taxon>Malacalcyonacea</taxon>
        <taxon>Plexauridae</taxon>
        <taxon>Paramuricea</taxon>
    </lineage>
</organism>
<evidence type="ECO:0000313" key="2">
    <source>
        <dbReference type="Proteomes" id="UP001152795"/>
    </source>
</evidence>